<evidence type="ECO:0000259" key="3">
    <source>
        <dbReference type="PROSITE" id="PS51724"/>
    </source>
</evidence>
<feature type="domain" description="SPOR" evidence="3">
    <location>
        <begin position="193"/>
        <end position="272"/>
    </location>
</feature>
<organism evidence="4 5">
    <name type="scientific">Nannocystis punicea</name>
    <dbReference type="NCBI Taxonomy" id="2995304"/>
    <lineage>
        <taxon>Bacteria</taxon>
        <taxon>Pseudomonadati</taxon>
        <taxon>Myxococcota</taxon>
        <taxon>Polyangia</taxon>
        <taxon>Nannocystales</taxon>
        <taxon>Nannocystaceae</taxon>
        <taxon>Nannocystis</taxon>
    </lineage>
</organism>
<name>A0ABY7HIE6_9BACT</name>
<dbReference type="Pfam" id="PF05036">
    <property type="entry name" value="SPOR"/>
    <property type="match status" value="1"/>
</dbReference>
<keyword evidence="5" id="KW-1185">Reference proteome</keyword>
<dbReference type="Gene3D" id="3.30.70.1070">
    <property type="entry name" value="Sporulation related repeat"/>
    <property type="match status" value="1"/>
</dbReference>
<evidence type="ECO:0000313" key="4">
    <source>
        <dbReference type="EMBL" id="WAS98649.1"/>
    </source>
</evidence>
<dbReference type="PROSITE" id="PS51724">
    <property type="entry name" value="SPOR"/>
    <property type="match status" value="1"/>
</dbReference>
<dbReference type="InterPro" id="IPR036680">
    <property type="entry name" value="SPOR-like_sf"/>
</dbReference>
<proteinExistence type="predicted"/>
<accession>A0ABY7HIE6</accession>
<gene>
    <name evidence="4" type="ORF">O0S08_21140</name>
</gene>
<dbReference type="RefSeq" id="WP_269041007.1">
    <property type="nucleotide sequence ID" value="NZ_CP114040.1"/>
</dbReference>
<feature type="region of interest" description="Disordered" evidence="1">
    <location>
        <begin position="81"/>
        <end position="100"/>
    </location>
</feature>
<dbReference type="InterPro" id="IPR007730">
    <property type="entry name" value="SPOR-like_dom"/>
</dbReference>
<sequence>MPELTASKEKVDFSLDNRQVFFLFFGLSVVGCFVFALGVMVGRRNEAGHTNAQVVAQNEARAVLADPEPLVADAGYSFKDGLQHPATEGVPETRDPAVPPRDEDVVRAEREAAMGGVPGKNKRPSKKPIPAPGKEPAMASAPKVLPPLASAEPPAAPLPAAIVEKEPAKESAKDSIVAAVKGDASVKGDAPASKGKKGFALQMKAFASQDEAAKLADKLRRNGHEVRVESGETAGRMWHRVRIGEFSSWDAAVAAKLAFEKQESVIAYVVSL</sequence>
<dbReference type="Proteomes" id="UP001164459">
    <property type="component" value="Chromosome"/>
</dbReference>
<feature type="compositionally biased region" description="Basic and acidic residues" evidence="1">
    <location>
        <begin position="91"/>
        <end position="100"/>
    </location>
</feature>
<dbReference type="EMBL" id="CP114040">
    <property type="protein sequence ID" value="WAS98649.1"/>
    <property type="molecule type" value="Genomic_DNA"/>
</dbReference>
<keyword evidence="2" id="KW-0472">Membrane</keyword>
<evidence type="ECO:0000256" key="1">
    <source>
        <dbReference type="SAM" id="MobiDB-lite"/>
    </source>
</evidence>
<dbReference type="SUPFAM" id="SSF110997">
    <property type="entry name" value="Sporulation related repeat"/>
    <property type="match status" value="1"/>
</dbReference>
<evidence type="ECO:0000313" key="5">
    <source>
        <dbReference type="Proteomes" id="UP001164459"/>
    </source>
</evidence>
<evidence type="ECO:0000256" key="2">
    <source>
        <dbReference type="SAM" id="Phobius"/>
    </source>
</evidence>
<feature type="region of interest" description="Disordered" evidence="1">
    <location>
        <begin position="111"/>
        <end position="140"/>
    </location>
</feature>
<reference evidence="4" key="1">
    <citation type="submission" date="2022-11" db="EMBL/GenBank/DDBJ databases">
        <title>Minimal conservation of predation-associated metabolite biosynthetic gene clusters underscores biosynthetic potential of Myxococcota including descriptions for ten novel species: Archangium lansinium sp. nov., Myxococcus landrumus sp. nov., Nannocystis bai.</title>
        <authorList>
            <person name="Ahearne A."/>
            <person name="Stevens C."/>
            <person name="Dowd S."/>
        </authorList>
    </citation>
    <scope>NUCLEOTIDE SEQUENCE</scope>
    <source>
        <strain evidence="4">Fl3</strain>
    </source>
</reference>
<keyword evidence="2" id="KW-1133">Transmembrane helix</keyword>
<feature type="transmembrane region" description="Helical" evidence="2">
    <location>
        <begin position="20"/>
        <end position="41"/>
    </location>
</feature>
<protein>
    <submittedName>
        <fullName evidence="4">SPOR domain-containing protein</fullName>
    </submittedName>
</protein>
<keyword evidence="2" id="KW-0812">Transmembrane</keyword>